<name>A0A238UCA8_9FLAO</name>
<dbReference type="AlphaFoldDB" id="A0A238UCA8"/>
<feature type="chain" id="PRO_5013099494" description="Peptidase S74 domain-containing protein" evidence="2">
    <location>
        <begin position="20"/>
        <end position="514"/>
    </location>
</feature>
<keyword evidence="2" id="KW-0732">Signal</keyword>
<dbReference type="RefSeq" id="WP_095072301.1">
    <property type="nucleotide sequence ID" value="NZ_LT899436.1"/>
</dbReference>
<protein>
    <recommendedName>
        <fullName evidence="5">Peptidase S74 domain-containing protein</fullName>
    </recommendedName>
</protein>
<proteinExistence type="predicted"/>
<accession>A0A238UCA8</accession>
<dbReference type="KEGG" id="tje:TJEJU_2365"/>
<keyword evidence="4" id="KW-1185">Reference proteome</keyword>
<feature type="coiled-coil region" evidence="1">
    <location>
        <begin position="456"/>
        <end position="514"/>
    </location>
</feature>
<evidence type="ECO:0000256" key="1">
    <source>
        <dbReference type="SAM" id="Coils"/>
    </source>
</evidence>
<sequence>MKTKIALIVLLGLSVAVKAQNDYLTGQTKLTNPTGRTLLLERNDSDSWLTFHDNGNAWYSMGIDQSNGHAFSLNYGGNLTSSHFVMTRDGKIGIGTSSPRGRLDIGRSLGANNGLRIGDYIELNERETINNAGVISFNASVSSTDVSKFVPSWTGSSAASGMVVSMKTGGVSDLTFYGYKWGNDATPRSIDEFTKILHLSTNGNIGIGTSSSDDKLTIMNGINGMSFQAQKDWIGLGFNRSVQTGKIYNNAKTGWQLTARDERFSLEGYNGGPNNPLNILKNGNIGVGTITPFQKLDIVGVTYLRNAPTHSRVSEQVRFGRGDSDIRYHSIYSNHTGSAKTNYLDFRVHSGNSSDVREQISVMTLNGEGNVGIGTINPKGFKLGVNGKIAATEVKVATYANWADFVFKKDYNLPTLAEVENHIKTNGHLVDIPSAEEVKQNGFYLGAMDARLLQKIEELTLYTIQQEKEIKRLKKQESRIKKQEVRINNQEARIKNQQKEINELKALVNKLIKK</sequence>
<evidence type="ECO:0008006" key="5">
    <source>
        <dbReference type="Google" id="ProtNLM"/>
    </source>
</evidence>
<evidence type="ECO:0000256" key="2">
    <source>
        <dbReference type="SAM" id="SignalP"/>
    </source>
</evidence>
<reference evidence="3 4" key="1">
    <citation type="submission" date="2017-07" db="EMBL/GenBank/DDBJ databases">
        <authorList>
            <person name="Sun Z.S."/>
            <person name="Albrecht U."/>
            <person name="Echele G."/>
            <person name="Lee C.C."/>
        </authorList>
    </citation>
    <scope>NUCLEOTIDE SEQUENCE [LARGE SCALE GENOMIC DNA]</scope>
    <source>
        <strain evidence="4">type strain: KCTC 22618</strain>
    </source>
</reference>
<dbReference type="EMBL" id="LT899436">
    <property type="protein sequence ID" value="SNR16050.1"/>
    <property type="molecule type" value="Genomic_DNA"/>
</dbReference>
<organism evidence="3 4">
    <name type="scientific">Tenacibaculum jejuense</name>
    <dbReference type="NCBI Taxonomy" id="584609"/>
    <lineage>
        <taxon>Bacteria</taxon>
        <taxon>Pseudomonadati</taxon>
        <taxon>Bacteroidota</taxon>
        <taxon>Flavobacteriia</taxon>
        <taxon>Flavobacteriales</taxon>
        <taxon>Flavobacteriaceae</taxon>
        <taxon>Tenacibaculum</taxon>
    </lineage>
</organism>
<dbReference type="OrthoDB" id="9808753at2"/>
<dbReference type="CDD" id="cd14686">
    <property type="entry name" value="bZIP"/>
    <property type="match status" value="1"/>
</dbReference>
<evidence type="ECO:0000313" key="4">
    <source>
        <dbReference type="Proteomes" id="UP000215214"/>
    </source>
</evidence>
<keyword evidence="1" id="KW-0175">Coiled coil</keyword>
<evidence type="ECO:0000313" key="3">
    <source>
        <dbReference type="EMBL" id="SNR16050.1"/>
    </source>
</evidence>
<dbReference type="Proteomes" id="UP000215214">
    <property type="component" value="Chromosome TJEJU"/>
</dbReference>
<feature type="signal peptide" evidence="2">
    <location>
        <begin position="1"/>
        <end position="19"/>
    </location>
</feature>
<gene>
    <name evidence="3" type="ORF">TJEJU_2365</name>
</gene>